<dbReference type="GO" id="GO:0006935">
    <property type="term" value="P:chemotaxis"/>
    <property type="evidence" value="ECO:0007669"/>
    <property type="project" value="UniProtKB-KW"/>
</dbReference>
<feature type="compositionally biased region" description="Basic and acidic residues" evidence="4">
    <location>
        <begin position="421"/>
        <end position="434"/>
    </location>
</feature>
<proteinExistence type="inferred from homology"/>
<dbReference type="SUPFAM" id="SSF58104">
    <property type="entry name" value="Methyl-accepting chemotaxis protein (MCP) signaling domain"/>
    <property type="match status" value="1"/>
</dbReference>
<keyword evidence="5" id="KW-0812">Transmembrane</keyword>
<comment type="caution">
    <text evidence="7">The sequence shown here is derived from an EMBL/GenBank/DDBJ whole genome shotgun (WGS) entry which is preliminary data.</text>
</comment>
<organism evidence="7 8">
    <name type="scientific">Fodinibius salipaludis</name>
    <dbReference type="NCBI Taxonomy" id="2032627"/>
    <lineage>
        <taxon>Bacteria</taxon>
        <taxon>Pseudomonadati</taxon>
        <taxon>Balneolota</taxon>
        <taxon>Balneolia</taxon>
        <taxon>Balneolales</taxon>
        <taxon>Balneolaceae</taxon>
        <taxon>Fodinibius</taxon>
    </lineage>
</organism>
<feature type="region of interest" description="Disordered" evidence="4">
    <location>
        <begin position="360"/>
        <end position="441"/>
    </location>
</feature>
<accession>A0A2A2GBQ5</accession>
<evidence type="ECO:0000256" key="5">
    <source>
        <dbReference type="SAM" id="Phobius"/>
    </source>
</evidence>
<dbReference type="InterPro" id="IPR051310">
    <property type="entry name" value="MCP_chemotaxis"/>
</dbReference>
<dbReference type="PANTHER" id="PTHR43531:SF11">
    <property type="entry name" value="METHYL-ACCEPTING CHEMOTAXIS PROTEIN 3"/>
    <property type="match status" value="1"/>
</dbReference>
<keyword evidence="8" id="KW-1185">Reference proteome</keyword>
<feature type="compositionally biased region" description="Polar residues" evidence="4">
    <location>
        <begin position="391"/>
        <end position="401"/>
    </location>
</feature>
<dbReference type="Proteomes" id="UP000218831">
    <property type="component" value="Unassembled WGS sequence"/>
</dbReference>
<dbReference type="EMBL" id="NSKE01000003">
    <property type="protein sequence ID" value="PAU95001.1"/>
    <property type="molecule type" value="Genomic_DNA"/>
</dbReference>
<protein>
    <recommendedName>
        <fullName evidence="6">Methyl-accepting transducer domain-containing protein</fullName>
    </recommendedName>
</protein>
<evidence type="ECO:0000259" key="6">
    <source>
        <dbReference type="PROSITE" id="PS50111"/>
    </source>
</evidence>
<keyword evidence="3" id="KW-0807">Transducer</keyword>
<dbReference type="AlphaFoldDB" id="A0A2A2GBQ5"/>
<evidence type="ECO:0000256" key="2">
    <source>
        <dbReference type="ARBA" id="ARBA00029447"/>
    </source>
</evidence>
<dbReference type="GO" id="GO:0016020">
    <property type="term" value="C:membrane"/>
    <property type="evidence" value="ECO:0007669"/>
    <property type="project" value="InterPro"/>
</dbReference>
<evidence type="ECO:0000256" key="1">
    <source>
        <dbReference type="ARBA" id="ARBA00022500"/>
    </source>
</evidence>
<feature type="compositionally biased region" description="Low complexity" evidence="4">
    <location>
        <begin position="363"/>
        <end position="390"/>
    </location>
</feature>
<evidence type="ECO:0000313" key="8">
    <source>
        <dbReference type="Proteomes" id="UP000218831"/>
    </source>
</evidence>
<dbReference type="PANTHER" id="PTHR43531">
    <property type="entry name" value="PROTEIN ICFG"/>
    <property type="match status" value="1"/>
</dbReference>
<feature type="domain" description="Methyl-accepting transducer" evidence="6">
    <location>
        <begin position="349"/>
        <end position="441"/>
    </location>
</feature>
<gene>
    <name evidence="7" type="ORF">CK503_05935</name>
</gene>
<feature type="transmembrane region" description="Helical" evidence="5">
    <location>
        <begin position="28"/>
        <end position="48"/>
    </location>
</feature>
<feature type="transmembrane region" description="Helical" evidence="5">
    <location>
        <begin position="310"/>
        <end position="332"/>
    </location>
</feature>
<comment type="similarity">
    <text evidence="2">Belongs to the methyl-accepting chemotaxis (MCP) protein family.</text>
</comment>
<keyword evidence="5" id="KW-0472">Membrane</keyword>
<evidence type="ECO:0000256" key="3">
    <source>
        <dbReference type="PROSITE-ProRule" id="PRU00284"/>
    </source>
</evidence>
<keyword evidence="1" id="KW-0145">Chemotaxis</keyword>
<keyword evidence="5" id="KW-1133">Transmembrane helix</keyword>
<evidence type="ECO:0000256" key="4">
    <source>
        <dbReference type="SAM" id="MobiDB-lite"/>
    </source>
</evidence>
<sequence>MAFLDRFNGDSGSNPGENNWTIGKRIKMLTASGVSITLLVGAIAFYALNAISGYSDTLVNIYISEWGSSQALDQTIRKAGNEYLRYSQSNEDQYYEQAIGRFPKINGEIEEIQEVLSGYSDPDLEKKVIELKEESALYRTSLEKYHSAAEQIREDGAEIELLSQDIKSALGDYLADSDAEMSEEVAGVRAEVLDNGRRLWKVMVENTEDRWQQIISTYANTQKTLTDIRNEVEPDTERREALDNAVGYVDQIIVAADNMVAHNKTLLEAERNTDSAYEKLIKDANIVAEAAEQGARDQADLVAATVSQNLWIISIVGIVAVFIAILLGIFIGRSINSVLENMIKRLSGGADQVDASAGQLSGASQELAESASEQAASLEETTSSLEEISSQLKQTDQNSAEAETAMNEAKPMVEEGVEAMNRMKEAMEDIKESSDQTSKII</sequence>
<name>A0A2A2GBQ5_9BACT</name>
<dbReference type="PROSITE" id="PS50111">
    <property type="entry name" value="CHEMOTAXIS_TRANSDUC_2"/>
    <property type="match status" value="1"/>
</dbReference>
<dbReference type="GO" id="GO:0007165">
    <property type="term" value="P:signal transduction"/>
    <property type="evidence" value="ECO:0007669"/>
    <property type="project" value="UniProtKB-KW"/>
</dbReference>
<reference evidence="7 8" key="1">
    <citation type="submission" date="2017-08" db="EMBL/GenBank/DDBJ databases">
        <title>Aliifodinibius alkalisoli sp. nov., isolated from saline alkaline soil.</title>
        <authorList>
            <person name="Liu D."/>
            <person name="Zhang G."/>
        </authorList>
    </citation>
    <scope>NUCLEOTIDE SEQUENCE [LARGE SCALE GENOMIC DNA]</scope>
    <source>
        <strain evidence="7 8">WN023</strain>
    </source>
</reference>
<dbReference type="Gene3D" id="1.10.287.950">
    <property type="entry name" value="Methyl-accepting chemotaxis protein"/>
    <property type="match status" value="1"/>
</dbReference>
<feature type="non-terminal residue" evidence="7">
    <location>
        <position position="441"/>
    </location>
</feature>
<dbReference type="InterPro" id="IPR004089">
    <property type="entry name" value="MCPsignal_dom"/>
</dbReference>
<evidence type="ECO:0000313" key="7">
    <source>
        <dbReference type="EMBL" id="PAU95001.1"/>
    </source>
</evidence>